<gene>
    <name evidence="8" type="ORF">DS421_19g636780</name>
</gene>
<reference evidence="8 9" key="1">
    <citation type="submission" date="2020-01" db="EMBL/GenBank/DDBJ databases">
        <title>Genome sequence of Arachis hypogaea, cultivar Shitouqi.</title>
        <authorList>
            <person name="Zhuang W."/>
            <person name="Chen H."/>
            <person name="Varshney R."/>
            <person name="Wang D."/>
            <person name="Ming R."/>
        </authorList>
    </citation>
    <scope>NUCLEOTIDE SEQUENCE [LARGE SCALE GENOMIC DNA]</scope>
    <source>
        <tissue evidence="8">Young leaf</tissue>
    </source>
</reference>
<feature type="compositionally biased region" description="Acidic residues" evidence="6">
    <location>
        <begin position="12"/>
        <end position="28"/>
    </location>
</feature>
<feature type="region of interest" description="Disordered" evidence="6">
    <location>
        <begin position="1"/>
        <end position="28"/>
    </location>
</feature>
<keyword evidence="5" id="KW-0175">Coiled coil</keyword>
<dbReference type="Gramene" id="arahy.Tifrunner.gnm2.ann2.Ah19g023900.1">
    <property type="protein sequence ID" value="arahy.Tifrunner.gnm2.ann2.Ah19g023900.1-CDS"/>
    <property type="gene ID" value="arahy.Tifrunner.gnm2.ann2.Ah19g023900"/>
</dbReference>
<dbReference type="EMBL" id="CP031001">
    <property type="protein sequence ID" value="QHN75611.1"/>
    <property type="molecule type" value="Genomic_DNA"/>
</dbReference>
<evidence type="ECO:0000256" key="1">
    <source>
        <dbReference type="ARBA" id="ARBA00004123"/>
    </source>
</evidence>
<protein>
    <submittedName>
        <fullName evidence="8">Transcription factor</fullName>
    </submittedName>
</protein>
<evidence type="ECO:0000313" key="8">
    <source>
        <dbReference type="EMBL" id="QHN75611.1"/>
    </source>
</evidence>
<dbReference type="SUPFAM" id="SSF47459">
    <property type="entry name" value="HLH, helix-loop-helix DNA-binding domain"/>
    <property type="match status" value="1"/>
</dbReference>
<dbReference type="InterPro" id="IPR036638">
    <property type="entry name" value="HLH_DNA-bd_sf"/>
</dbReference>
<keyword evidence="2" id="KW-0805">Transcription regulation</keyword>
<keyword evidence="3" id="KW-0804">Transcription</keyword>
<organism evidence="8 9">
    <name type="scientific">Arachis hypogaea</name>
    <name type="common">Peanut</name>
    <dbReference type="NCBI Taxonomy" id="3818"/>
    <lineage>
        <taxon>Eukaryota</taxon>
        <taxon>Viridiplantae</taxon>
        <taxon>Streptophyta</taxon>
        <taxon>Embryophyta</taxon>
        <taxon>Tracheophyta</taxon>
        <taxon>Spermatophyta</taxon>
        <taxon>Magnoliopsida</taxon>
        <taxon>eudicotyledons</taxon>
        <taxon>Gunneridae</taxon>
        <taxon>Pentapetalae</taxon>
        <taxon>rosids</taxon>
        <taxon>fabids</taxon>
        <taxon>Fabales</taxon>
        <taxon>Fabaceae</taxon>
        <taxon>Papilionoideae</taxon>
        <taxon>50 kb inversion clade</taxon>
        <taxon>dalbergioids sensu lato</taxon>
        <taxon>Dalbergieae</taxon>
        <taxon>Pterocarpus clade</taxon>
        <taxon>Arachis</taxon>
    </lineage>
</organism>
<dbReference type="InterPro" id="IPR054502">
    <property type="entry name" value="bHLH-TF_ACT-like_plant"/>
</dbReference>
<dbReference type="SMR" id="A0A6B9V4Q7"/>
<dbReference type="GO" id="GO:0080090">
    <property type="term" value="P:regulation of primary metabolic process"/>
    <property type="evidence" value="ECO:0007669"/>
    <property type="project" value="UniProtKB-ARBA"/>
</dbReference>
<keyword evidence="4" id="KW-0539">Nucleus</keyword>
<proteinExistence type="predicted"/>
<evidence type="ECO:0000256" key="4">
    <source>
        <dbReference type="ARBA" id="ARBA00023242"/>
    </source>
</evidence>
<name>A0A6B9V4Q7_ARAHY</name>
<evidence type="ECO:0000256" key="5">
    <source>
        <dbReference type="SAM" id="Coils"/>
    </source>
</evidence>
<dbReference type="Proteomes" id="UP000464620">
    <property type="component" value="Chromosome B09"/>
</dbReference>
<dbReference type="InterPro" id="IPR052610">
    <property type="entry name" value="bHLH_transcription_regulator"/>
</dbReference>
<evidence type="ECO:0000259" key="7">
    <source>
        <dbReference type="Pfam" id="PF22754"/>
    </source>
</evidence>
<dbReference type="GO" id="GO:0046983">
    <property type="term" value="F:protein dimerization activity"/>
    <property type="evidence" value="ECO:0007669"/>
    <property type="project" value="InterPro"/>
</dbReference>
<evidence type="ECO:0000256" key="3">
    <source>
        <dbReference type="ARBA" id="ARBA00023163"/>
    </source>
</evidence>
<evidence type="ECO:0000256" key="6">
    <source>
        <dbReference type="SAM" id="MobiDB-lite"/>
    </source>
</evidence>
<dbReference type="Pfam" id="PF22754">
    <property type="entry name" value="bHLH-TF_ACT-like_plant"/>
    <property type="match status" value="1"/>
</dbReference>
<evidence type="ECO:0000256" key="2">
    <source>
        <dbReference type="ARBA" id="ARBA00023015"/>
    </source>
</evidence>
<dbReference type="AlphaFoldDB" id="A0A6B9V4Q7"/>
<feature type="domain" description="Plant bHLH transcription factor ACT-like" evidence="7">
    <location>
        <begin position="157"/>
        <end position="218"/>
    </location>
</feature>
<evidence type="ECO:0000313" key="9">
    <source>
        <dbReference type="Proteomes" id="UP000464620"/>
    </source>
</evidence>
<comment type="subcellular location">
    <subcellularLocation>
        <location evidence="1">Nucleus</location>
    </subcellularLocation>
</comment>
<accession>A0A6B9V4Q7</accession>
<sequence length="237" mass="26991">MEESGENWPSDSDLEMGDDDNNNDYCYDDEEELGCDEEIQYFAEEEALDPIMDETQRKKKQRELEERLLALSATIPSSGFKNNKMDDRSILDNASNYVKQLQQRVRELEQEVGGGSNNNKGSTSYNNEEVNSYNSNNNNCDEFYYGEGGGNNINLPEVKVRVLQNEVLIIIHCEKQKGLMLKILTKLENLHLSVLNNSVLPFGKSTLDITIVAQMGDRYSMTVKELVKTLRLTILTQ</sequence>
<dbReference type="PANTHER" id="PTHR45959:SF8">
    <property type="entry name" value="PROTEIN, PUTATIVE-RELATED"/>
    <property type="match status" value="1"/>
</dbReference>
<dbReference type="GO" id="GO:0005634">
    <property type="term" value="C:nucleus"/>
    <property type="evidence" value="ECO:0007669"/>
    <property type="project" value="UniProtKB-SubCell"/>
</dbReference>
<dbReference type="OrthoDB" id="690068at2759"/>
<feature type="coiled-coil region" evidence="5">
    <location>
        <begin position="91"/>
        <end position="118"/>
    </location>
</feature>
<dbReference type="PANTHER" id="PTHR45959">
    <property type="entry name" value="BHLH TRANSCRIPTION FACTOR"/>
    <property type="match status" value="1"/>
</dbReference>
<dbReference type="Gene3D" id="4.10.280.10">
    <property type="entry name" value="Helix-loop-helix DNA-binding domain"/>
    <property type="match status" value="1"/>
</dbReference>